<gene>
    <name evidence="5" type="primary">gcvPB</name>
    <name evidence="8" type="ORF">SS7213T_08147</name>
</gene>
<feature type="domain" description="Glycine dehydrogenase C-terminal" evidence="7">
    <location>
        <begin position="353"/>
        <end position="453"/>
    </location>
</feature>
<dbReference type="CDD" id="cd00613">
    <property type="entry name" value="GDC-P"/>
    <property type="match status" value="1"/>
</dbReference>
<dbReference type="FunFam" id="3.40.640.10:FF:000034">
    <property type="entry name" value="Probable glycine dehydrogenase (decarboxylating) subunit 2"/>
    <property type="match status" value="1"/>
</dbReference>
<comment type="similarity">
    <text evidence="5">Belongs to the GcvP family. C-terminal subunit subfamily.</text>
</comment>
<dbReference type="EMBL" id="AEUN01000446">
    <property type="protein sequence ID" value="EHJ07652.1"/>
    <property type="molecule type" value="Genomic_DNA"/>
</dbReference>
<dbReference type="HAMAP" id="MF_00713">
    <property type="entry name" value="GcvPB"/>
    <property type="match status" value="1"/>
</dbReference>
<keyword evidence="2 5" id="KW-0663">Pyridoxal phosphate</keyword>
<dbReference type="GO" id="GO:0005960">
    <property type="term" value="C:glycine cleavage complex"/>
    <property type="evidence" value="ECO:0007669"/>
    <property type="project" value="TreeGrafter"/>
</dbReference>
<keyword evidence="3 5" id="KW-0560">Oxidoreductase</keyword>
<dbReference type="InterPro" id="IPR023012">
    <property type="entry name" value="GcvPB"/>
</dbReference>
<organism evidence="8 9">
    <name type="scientific">Staphylococcus simiae CCM 7213 = CCUG 51256</name>
    <dbReference type="NCBI Taxonomy" id="911238"/>
    <lineage>
        <taxon>Bacteria</taxon>
        <taxon>Bacillati</taxon>
        <taxon>Bacillota</taxon>
        <taxon>Bacilli</taxon>
        <taxon>Bacillales</taxon>
        <taxon>Staphylococcaceae</taxon>
        <taxon>Staphylococcus</taxon>
    </lineage>
</organism>
<dbReference type="InterPro" id="IPR049316">
    <property type="entry name" value="GDC-P_C"/>
</dbReference>
<dbReference type="FunFam" id="3.90.1150.10:FF:000014">
    <property type="entry name" value="Probable glycine dehydrogenase (decarboxylating) subunit 2"/>
    <property type="match status" value="1"/>
</dbReference>
<comment type="catalytic activity">
    <reaction evidence="4 5">
        <text>N(6)-[(R)-lipoyl]-L-lysyl-[glycine-cleavage complex H protein] + glycine + H(+) = N(6)-[(R)-S(8)-aminomethyldihydrolipoyl]-L-lysyl-[glycine-cleavage complex H protein] + CO2</text>
        <dbReference type="Rhea" id="RHEA:24304"/>
        <dbReference type="Rhea" id="RHEA-COMP:10494"/>
        <dbReference type="Rhea" id="RHEA-COMP:10495"/>
        <dbReference type="ChEBI" id="CHEBI:15378"/>
        <dbReference type="ChEBI" id="CHEBI:16526"/>
        <dbReference type="ChEBI" id="CHEBI:57305"/>
        <dbReference type="ChEBI" id="CHEBI:83099"/>
        <dbReference type="ChEBI" id="CHEBI:83143"/>
        <dbReference type="EC" id="1.4.4.2"/>
    </reaction>
</comment>
<evidence type="ECO:0000313" key="9">
    <source>
        <dbReference type="Proteomes" id="UP000005413"/>
    </source>
</evidence>
<feature type="modified residue" description="N6-(pyridoxal phosphate)lysine" evidence="5">
    <location>
        <position position="273"/>
    </location>
</feature>
<dbReference type="NCBIfam" id="NF003346">
    <property type="entry name" value="PRK04366.1"/>
    <property type="match status" value="1"/>
</dbReference>
<feature type="domain" description="Aminotransferase class V" evidence="6">
    <location>
        <begin position="160"/>
        <end position="280"/>
    </location>
</feature>
<dbReference type="PATRIC" id="fig|911238.3.peg.1409"/>
<dbReference type="InterPro" id="IPR015421">
    <property type="entry name" value="PyrdxlP-dep_Trfase_major"/>
</dbReference>
<dbReference type="SUPFAM" id="SSF53383">
    <property type="entry name" value="PLP-dependent transferases"/>
    <property type="match status" value="1"/>
</dbReference>
<dbReference type="Pfam" id="PF00266">
    <property type="entry name" value="Aminotran_5"/>
    <property type="match status" value="1"/>
</dbReference>
<reference evidence="8 9" key="1">
    <citation type="journal article" date="2012" name="BMC Genomics">
        <title>Comparative genomic analysis of the genus Staphylococcus including Staphylococcus aureus and its newly described sister species Staphylococcus simiae.</title>
        <authorList>
            <person name="Suzuki H."/>
            <person name="Lefebure T."/>
            <person name="Pavinski Bitar P."/>
            <person name="Stanhope M.J."/>
        </authorList>
    </citation>
    <scope>NUCLEOTIDE SEQUENCE [LARGE SCALE GENOMIC DNA]</scope>
    <source>
        <strain evidence="8 9">CCM 7213</strain>
    </source>
</reference>
<evidence type="ECO:0000259" key="6">
    <source>
        <dbReference type="Pfam" id="PF00266"/>
    </source>
</evidence>
<dbReference type="PANTHER" id="PTHR11773">
    <property type="entry name" value="GLYCINE DEHYDROGENASE, DECARBOXYLATING"/>
    <property type="match status" value="1"/>
</dbReference>
<dbReference type="GO" id="GO:0030170">
    <property type="term" value="F:pyridoxal phosphate binding"/>
    <property type="evidence" value="ECO:0007669"/>
    <property type="project" value="TreeGrafter"/>
</dbReference>
<dbReference type="OrthoDB" id="9801272at2"/>
<evidence type="ECO:0000256" key="5">
    <source>
        <dbReference type="HAMAP-Rule" id="MF_00713"/>
    </source>
</evidence>
<dbReference type="GO" id="GO:0019464">
    <property type="term" value="P:glycine decarboxylation via glycine cleavage system"/>
    <property type="evidence" value="ECO:0007669"/>
    <property type="project" value="UniProtKB-UniRule"/>
</dbReference>
<dbReference type="Gene3D" id="3.90.1150.10">
    <property type="entry name" value="Aspartate Aminotransferase, domain 1"/>
    <property type="match status" value="1"/>
</dbReference>
<dbReference type="InterPro" id="IPR015422">
    <property type="entry name" value="PyrdxlP-dep_Trfase_small"/>
</dbReference>
<dbReference type="Pfam" id="PF21478">
    <property type="entry name" value="GcvP2_C"/>
    <property type="match status" value="1"/>
</dbReference>
<evidence type="ECO:0000256" key="3">
    <source>
        <dbReference type="ARBA" id="ARBA00023002"/>
    </source>
</evidence>
<dbReference type="Gene3D" id="3.40.640.10">
    <property type="entry name" value="Type I PLP-dependent aspartate aminotransferase-like (Major domain)"/>
    <property type="match status" value="1"/>
</dbReference>
<dbReference type="InterPro" id="IPR020581">
    <property type="entry name" value="GDC_P"/>
</dbReference>
<comment type="subunit">
    <text evidence="5">The glycine cleavage system is composed of four proteins: P, T, L and H. In this organism, the P 'protein' is a heterodimer of two subunits.</text>
</comment>
<dbReference type="AlphaFoldDB" id="G5JJH4"/>
<evidence type="ECO:0000313" key="8">
    <source>
        <dbReference type="EMBL" id="EHJ07652.1"/>
    </source>
</evidence>
<name>G5JJH4_9STAP</name>
<keyword evidence="9" id="KW-1185">Reference proteome</keyword>
<evidence type="ECO:0000256" key="2">
    <source>
        <dbReference type="ARBA" id="ARBA00022898"/>
    </source>
</evidence>
<accession>G5JJH4</accession>
<dbReference type="Proteomes" id="UP000005413">
    <property type="component" value="Unassembled WGS sequence"/>
</dbReference>
<sequence length="491" mass="54840">MISKSSPLIFERSREGRYAYSLPQSDINDNAVEKLLDNKFIRKDKAEFPEVAELDLVRHYTELSNKNFGVDNGFYPLGSCTMKYNPKINEKVARIPGFSESHPLQDEEQVQGSLEIIYSLQEELKEITGMDEVTLQPAAGAHGEWTALMIFKAYHQNNGEGHRDEVIVPDSAHGTNPASASFAGFKSVTVKSNERGEVDIEDLKKVVNENTAAIMLTNPNTLGIFEKNIMEIREIVHNAGGLLYYDGANLNAIMDKVRPGDMGFDAVHLNLHKTFTGPHGGGGPGSGPVGVVKELASYLPKPMVIKDGDTFKYDNDIKNSIGRVKPFYGNFGIYLRAYTYIRTMGATGLKEVSEAAVLNANYIKARLSEHFDIPYTQYCKHEFVLSGSKQKEFGVRTLDMAKRLLDFGVHPPTIYFPLNVEEGMMIEPTETESKETLDYFVDTLIQIANEAKEDPDKVLEAPHTTIIDRLDEATAARKPILKFENLKSEKE</sequence>
<evidence type="ECO:0000259" key="7">
    <source>
        <dbReference type="Pfam" id="PF21478"/>
    </source>
</evidence>
<dbReference type="GO" id="GO:0016594">
    <property type="term" value="F:glycine binding"/>
    <property type="evidence" value="ECO:0007669"/>
    <property type="project" value="TreeGrafter"/>
</dbReference>
<dbReference type="EC" id="1.4.4.2" evidence="5"/>
<dbReference type="InterPro" id="IPR015424">
    <property type="entry name" value="PyrdxlP-dep_Trfase"/>
</dbReference>
<comment type="function">
    <text evidence="1 5">The glycine cleavage system catalyzes the degradation of glycine. The P protein binds the alpha-amino group of glycine through its pyridoxal phosphate cofactor; CO(2) is released and the remaining methylamine moiety is then transferred to the lipoamide cofactor of the H protein.</text>
</comment>
<dbReference type="GO" id="GO:0004375">
    <property type="term" value="F:glycine dehydrogenase (decarboxylating) activity"/>
    <property type="evidence" value="ECO:0007669"/>
    <property type="project" value="UniProtKB-EC"/>
</dbReference>
<dbReference type="RefSeq" id="WP_002464329.1">
    <property type="nucleotide sequence ID" value="NZ_AEUN01000446.1"/>
</dbReference>
<evidence type="ECO:0000256" key="1">
    <source>
        <dbReference type="ARBA" id="ARBA00003788"/>
    </source>
</evidence>
<dbReference type="GO" id="GO:0005829">
    <property type="term" value="C:cytosol"/>
    <property type="evidence" value="ECO:0007669"/>
    <property type="project" value="TreeGrafter"/>
</dbReference>
<proteinExistence type="inferred from homology"/>
<comment type="caution">
    <text evidence="8">The sequence shown here is derived from an EMBL/GenBank/DDBJ whole genome shotgun (WGS) entry which is preliminary data.</text>
</comment>
<protein>
    <recommendedName>
        <fullName evidence="5">Probable glycine dehydrogenase (decarboxylating) subunit 2</fullName>
        <ecNumber evidence="5">1.4.4.2</ecNumber>
    </recommendedName>
    <alternativeName>
        <fullName evidence="5">Glycine cleavage system P-protein subunit 2</fullName>
    </alternativeName>
    <alternativeName>
        <fullName evidence="5">Glycine decarboxylase subunit 2</fullName>
    </alternativeName>
    <alternativeName>
        <fullName evidence="5">Glycine dehydrogenase (aminomethyl-transferring) subunit 2</fullName>
    </alternativeName>
</protein>
<dbReference type="PANTHER" id="PTHR11773:SF1">
    <property type="entry name" value="GLYCINE DEHYDROGENASE (DECARBOXYLATING), MITOCHONDRIAL"/>
    <property type="match status" value="1"/>
</dbReference>
<comment type="cofactor">
    <cofactor evidence="5">
        <name>pyridoxal 5'-phosphate</name>
        <dbReference type="ChEBI" id="CHEBI:597326"/>
    </cofactor>
</comment>
<dbReference type="Gene3D" id="6.20.440.10">
    <property type="match status" value="1"/>
</dbReference>
<evidence type="ECO:0000256" key="4">
    <source>
        <dbReference type="ARBA" id="ARBA00049026"/>
    </source>
</evidence>
<dbReference type="InterPro" id="IPR000192">
    <property type="entry name" value="Aminotrans_V_dom"/>
</dbReference>